<feature type="compositionally biased region" description="Low complexity" evidence="6">
    <location>
        <begin position="76"/>
        <end position="86"/>
    </location>
</feature>
<dbReference type="Pfam" id="PF01429">
    <property type="entry name" value="MBD"/>
    <property type="match status" value="1"/>
</dbReference>
<feature type="region of interest" description="Disordered" evidence="6">
    <location>
        <begin position="76"/>
        <end position="116"/>
    </location>
</feature>
<dbReference type="KEGG" id="cam:105851262"/>
<accession>A0A1S3DV59</accession>
<dbReference type="GO" id="GO:0005634">
    <property type="term" value="C:nucleus"/>
    <property type="evidence" value="ECO:0007669"/>
    <property type="project" value="UniProtKB-SubCell"/>
</dbReference>
<feature type="compositionally biased region" description="Polar residues" evidence="6">
    <location>
        <begin position="100"/>
        <end position="111"/>
    </location>
</feature>
<evidence type="ECO:0000256" key="4">
    <source>
        <dbReference type="ARBA" id="ARBA00023163"/>
    </source>
</evidence>
<evidence type="ECO:0000256" key="3">
    <source>
        <dbReference type="ARBA" id="ARBA00023125"/>
    </source>
</evidence>
<evidence type="ECO:0000313" key="8">
    <source>
        <dbReference type="Proteomes" id="UP000087171"/>
    </source>
</evidence>
<dbReference type="InterPro" id="IPR038945">
    <property type="entry name" value="MBD13-like"/>
</dbReference>
<dbReference type="GeneID" id="105851262"/>
<evidence type="ECO:0000256" key="6">
    <source>
        <dbReference type="SAM" id="MobiDB-lite"/>
    </source>
</evidence>
<keyword evidence="2" id="KW-0805">Transcription regulation</keyword>
<dbReference type="OrthoDB" id="10072024at2759"/>
<gene>
    <name evidence="9" type="primary">LOC105851262</name>
</gene>
<dbReference type="InterPro" id="IPR016177">
    <property type="entry name" value="DNA-bd_dom_sf"/>
</dbReference>
<dbReference type="AlphaFoldDB" id="A0A1S3DV59"/>
<evidence type="ECO:0000313" key="9">
    <source>
        <dbReference type="RefSeq" id="XP_012567377.1"/>
    </source>
</evidence>
<name>A0A1S3DV59_CICAR</name>
<reference evidence="9" key="1">
    <citation type="submission" date="2025-08" db="UniProtKB">
        <authorList>
            <consortium name="RefSeq"/>
        </authorList>
    </citation>
    <scope>IDENTIFICATION</scope>
    <source>
        <tissue evidence="9">Etiolated seedlings</tissue>
    </source>
</reference>
<keyword evidence="4" id="KW-0804">Transcription</keyword>
<evidence type="ECO:0000256" key="5">
    <source>
        <dbReference type="ARBA" id="ARBA00023242"/>
    </source>
</evidence>
<protein>
    <submittedName>
        <fullName evidence="9">Uncharacterized protein LOC105851262 isoform X1</fullName>
    </submittedName>
</protein>
<dbReference type="GO" id="GO:0003677">
    <property type="term" value="F:DNA binding"/>
    <property type="evidence" value="ECO:0007669"/>
    <property type="project" value="UniProtKB-KW"/>
</dbReference>
<proteinExistence type="predicted"/>
<dbReference type="STRING" id="3827.A0A1S3DV59"/>
<dbReference type="PROSITE" id="PS50982">
    <property type="entry name" value="MBD"/>
    <property type="match status" value="1"/>
</dbReference>
<evidence type="ECO:0000256" key="1">
    <source>
        <dbReference type="ARBA" id="ARBA00004123"/>
    </source>
</evidence>
<dbReference type="InterPro" id="IPR001739">
    <property type="entry name" value="Methyl_CpG_DNA-bd"/>
</dbReference>
<evidence type="ECO:0000259" key="7">
    <source>
        <dbReference type="PROSITE" id="PS50982"/>
    </source>
</evidence>
<dbReference type="Gene3D" id="3.30.890.10">
    <property type="entry name" value="Methyl-cpg-binding Protein 2, Chain A"/>
    <property type="match status" value="1"/>
</dbReference>
<dbReference type="Proteomes" id="UP000087171">
    <property type="component" value="Unplaced"/>
</dbReference>
<dbReference type="SUPFAM" id="SSF54171">
    <property type="entry name" value="DNA-binding domain"/>
    <property type="match status" value="1"/>
</dbReference>
<keyword evidence="3" id="KW-0238">DNA-binding</keyword>
<keyword evidence="5" id="KW-0539">Nucleus</keyword>
<sequence>MEDDACLPPGWTVKVKVRDNGKKDKYYFPPSSEQKFNSMAGVLRYLDTTQIKASFERISNNDIVLKGIAEELSSGTMKKTGTTTTEETIRSDSSADETMKSTLSISSSQNSDQKKGKIGLAESSIVSCCIDEDVQEKQFQENSETKHETETSKARIHKLKKKHKSVNNFPRRTSKRLAGIMVDQLQELKTSRTRRDVVKQLEEEETKFNSLCNDRAKPANDASKTKFNANSIQNTMKNNSASTEEECVSILENVDNIDAKLDYNCDFPLKEILTDPCIAFAIQTLTGVTFETSKDIQTFEERGKKIDVTHEDSEGRSVLSSPEKFAITQEHSVVAKVNDKANKKHDISKMALSSSVCSQYFGTKIPMCNKSFSELS</sequence>
<dbReference type="PANTHER" id="PTHR34067:SF24">
    <property type="entry name" value="METHYL-CPG-BINDING DOMAIN-CONTAINING PROTEIN 13"/>
    <property type="match status" value="1"/>
</dbReference>
<dbReference type="PANTHER" id="PTHR34067">
    <property type="entry name" value="OS04G0193200 PROTEIN"/>
    <property type="match status" value="1"/>
</dbReference>
<keyword evidence="8" id="KW-1185">Reference proteome</keyword>
<feature type="domain" description="MBD" evidence="7">
    <location>
        <begin position="1"/>
        <end position="62"/>
    </location>
</feature>
<organism evidence="8 9">
    <name type="scientific">Cicer arietinum</name>
    <name type="common">Chickpea</name>
    <name type="synonym">Garbanzo</name>
    <dbReference type="NCBI Taxonomy" id="3827"/>
    <lineage>
        <taxon>Eukaryota</taxon>
        <taxon>Viridiplantae</taxon>
        <taxon>Streptophyta</taxon>
        <taxon>Embryophyta</taxon>
        <taxon>Tracheophyta</taxon>
        <taxon>Spermatophyta</taxon>
        <taxon>Magnoliopsida</taxon>
        <taxon>eudicotyledons</taxon>
        <taxon>Gunneridae</taxon>
        <taxon>Pentapetalae</taxon>
        <taxon>rosids</taxon>
        <taxon>fabids</taxon>
        <taxon>Fabales</taxon>
        <taxon>Fabaceae</taxon>
        <taxon>Papilionoideae</taxon>
        <taxon>50 kb inversion clade</taxon>
        <taxon>NPAAA clade</taxon>
        <taxon>Hologalegina</taxon>
        <taxon>IRL clade</taxon>
        <taxon>Cicereae</taxon>
        <taxon>Cicer</taxon>
    </lineage>
</organism>
<comment type="subcellular location">
    <subcellularLocation>
        <location evidence="1">Nucleus</location>
    </subcellularLocation>
</comment>
<dbReference type="RefSeq" id="XP_012567377.1">
    <property type="nucleotide sequence ID" value="XM_012711923.2"/>
</dbReference>
<evidence type="ECO:0000256" key="2">
    <source>
        <dbReference type="ARBA" id="ARBA00023015"/>
    </source>
</evidence>